<organism evidence="1">
    <name type="scientific">Micrurus lemniscatus lemniscatus</name>
    <dbReference type="NCBI Taxonomy" id="129467"/>
    <lineage>
        <taxon>Eukaryota</taxon>
        <taxon>Metazoa</taxon>
        <taxon>Chordata</taxon>
        <taxon>Craniata</taxon>
        <taxon>Vertebrata</taxon>
        <taxon>Euteleostomi</taxon>
        <taxon>Lepidosauria</taxon>
        <taxon>Squamata</taxon>
        <taxon>Bifurcata</taxon>
        <taxon>Unidentata</taxon>
        <taxon>Episquamata</taxon>
        <taxon>Toxicofera</taxon>
        <taxon>Serpentes</taxon>
        <taxon>Colubroidea</taxon>
        <taxon>Elapidae</taxon>
        <taxon>Elapinae</taxon>
        <taxon>Micrurus</taxon>
    </lineage>
</organism>
<evidence type="ECO:0000313" key="1">
    <source>
        <dbReference type="EMBL" id="LAA96796.1"/>
    </source>
</evidence>
<name>A0A2D4JK02_MICLE</name>
<protein>
    <submittedName>
        <fullName evidence="1">Uncharacterized protein</fullName>
    </submittedName>
</protein>
<proteinExistence type="predicted"/>
<sequence>MELDNTSKICSTQWSTGNNNCSKVLPAGEMSRCWREPDFTRAGGNNGGMFREGSSCRVVGADVARPSPFSIHTLSLSSSVGARVGGVLATVGLSEWSPGAYGNRQQLFLYFFFSSPVRGTGGGLLPSVSNCKAQVLNPCRQENLSAL</sequence>
<reference evidence="1" key="1">
    <citation type="submission" date="2017-07" db="EMBL/GenBank/DDBJ databases">
        <authorList>
            <person name="Mikheyev A."/>
            <person name="Grau M."/>
        </authorList>
    </citation>
    <scope>NUCLEOTIDE SEQUENCE</scope>
    <source>
        <tissue evidence="1">Venom_gland</tissue>
    </source>
</reference>
<accession>A0A2D4JK02</accession>
<dbReference type="EMBL" id="IACK01204570">
    <property type="protein sequence ID" value="LAA96796.1"/>
    <property type="molecule type" value="Transcribed_RNA"/>
</dbReference>
<reference evidence="1" key="2">
    <citation type="submission" date="2017-11" db="EMBL/GenBank/DDBJ databases">
        <title>Coralsnake Venomics: Analyses of Venom Gland Transcriptomes and Proteomes of Six Brazilian Taxa.</title>
        <authorList>
            <person name="Aird S.D."/>
            <person name="Jorge da Silva N."/>
            <person name="Qiu L."/>
            <person name="Villar-Briones A."/>
            <person name="Aparecida-Saddi V."/>
            <person name="Campos-Telles M.P."/>
            <person name="Grau M."/>
            <person name="Mikheyev A.S."/>
        </authorList>
    </citation>
    <scope>NUCLEOTIDE SEQUENCE</scope>
    <source>
        <tissue evidence="1">Venom_gland</tissue>
    </source>
</reference>
<dbReference type="AlphaFoldDB" id="A0A2D4JK02"/>